<dbReference type="InterPro" id="IPR004658">
    <property type="entry name" value="OMP_Slp"/>
</dbReference>
<dbReference type="PANTHER" id="PTHR37530:SF1">
    <property type="entry name" value="OUTER MEMBRANE PROTEIN SLP"/>
    <property type="match status" value="1"/>
</dbReference>
<name>A0A1F7RME4_9BACT</name>
<organism evidence="1 2">
    <name type="scientific">Candidatus Schekmanbacteria bacterium GWA2_38_11</name>
    <dbReference type="NCBI Taxonomy" id="1817876"/>
    <lineage>
        <taxon>Bacteria</taxon>
        <taxon>Candidatus Schekmaniibacteriota</taxon>
    </lineage>
</organism>
<evidence type="ECO:0000313" key="1">
    <source>
        <dbReference type="EMBL" id="OGL42746.1"/>
    </source>
</evidence>
<dbReference type="Proteomes" id="UP000178526">
    <property type="component" value="Unassembled WGS sequence"/>
</dbReference>
<protein>
    <submittedName>
        <fullName evidence="1">Uncharacterized protein</fullName>
    </submittedName>
</protein>
<dbReference type="EMBL" id="MGDB01000028">
    <property type="protein sequence ID" value="OGL42746.1"/>
    <property type="molecule type" value="Genomic_DNA"/>
</dbReference>
<accession>A0A1F7RME4</accession>
<dbReference type="AlphaFoldDB" id="A0A1F7RME4"/>
<proteinExistence type="predicted"/>
<comment type="caution">
    <text evidence="1">The sequence shown here is derived from an EMBL/GenBank/DDBJ whole genome shotgun (WGS) entry which is preliminary data.</text>
</comment>
<dbReference type="Pfam" id="PF03843">
    <property type="entry name" value="Slp"/>
    <property type="match status" value="1"/>
</dbReference>
<reference evidence="1 2" key="1">
    <citation type="journal article" date="2016" name="Nat. Commun.">
        <title>Thousands of microbial genomes shed light on interconnected biogeochemical processes in an aquifer system.</title>
        <authorList>
            <person name="Anantharaman K."/>
            <person name="Brown C.T."/>
            <person name="Hug L.A."/>
            <person name="Sharon I."/>
            <person name="Castelle C.J."/>
            <person name="Probst A.J."/>
            <person name="Thomas B.C."/>
            <person name="Singh A."/>
            <person name="Wilkins M.J."/>
            <person name="Karaoz U."/>
            <person name="Brodie E.L."/>
            <person name="Williams K.H."/>
            <person name="Hubbard S.S."/>
            <person name="Banfield J.F."/>
        </authorList>
    </citation>
    <scope>NUCLEOTIDE SEQUENCE [LARGE SCALE GENOMIC DNA]</scope>
</reference>
<sequence>MKFFNFMKEQLPKIIFIILLNSSLICCSSVIPKEIRNQALKGVSLKELASNPAAYYGKTVILGGKVVVCRNLDGHGEIEVLQKPLGFRDRPRDRDYSEGKFIGI</sequence>
<evidence type="ECO:0000313" key="2">
    <source>
        <dbReference type="Proteomes" id="UP000178526"/>
    </source>
</evidence>
<dbReference type="GO" id="GO:0019867">
    <property type="term" value="C:outer membrane"/>
    <property type="evidence" value="ECO:0007669"/>
    <property type="project" value="InterPro"/>
</dbReference>
<gene>
    <name evidence="1" type="ORF">A2042_00515</name>
</gene>
<dbReference type="PANTHER" id="PTHR37530">
    <property type="entry name" value="OUTER MEMBRANE PROTEIN SLP"/>
    <property type="match status" value="1"/>
</dbReference>